<dbReference type="Gene3D" id="3.10.450.40">
    <property type="match status" value="1"/>
</dbReference>
<dbReference type="SUPFAM" id="SSF160719">
    <property type="entry name" value="gpW/gp25-like"/>
    <property type="match status" value="1"/>
</dbReference>
<sequence length="131" mass="14839">MADEFLGTGWAFPVRVDHLTGRVAMASGADDIEQSIRIILFTAKGERVMRPEFGCGIHDYAFESMSTTMLGMAESMVAEALARWEPRIEVLNVTASAEHGETGRMNVELRYRIRATNQQYNRVYPFYLREG</sequence>
<dbReference type="InterPro" id="IPR007048">
    <property type="entry name" value="IraD/Gp25-like"/>
</dbReference>
<evidence type="ECO:0000313" key="3">
    <source>
        <dbReference type="Proteomes" id="UP000609346"/>
    </source>
</evidence>
<evidence type="ECO:0000313" key="2">
    <source>
        <dbReference type="EMBL" id="MBD3922429.1"/>
    </source>
</evidence>
<comment type="caution">
    <text evidence="2">The sequence shown here is derived from an EMBL/GenBank/DDBJ whole genome shotgun (WGS) entry which is preliminary data.</text>
</comment>
<gene>
    <name evidence="2" type="ORF">H8B09_26995</name>
</gene>
<reference evidence="2 3" key="1">
    <citation type="submission" date="2020-09" db="EMBL/GenBank/DDBJ databases">
        <title>Paenibacillus sp. strain PR3 16S rRNA gene Genome sequencing and assembly.</title>
        <authorList>
            <person name="Kim J."/>
        </authorList>
    </citation>
    <scope>NUCLEOTIDE SEQUENCE [LARGE SCALE GENOMIC DNA]</scope>
    <source>
        <strain evidence="2 3">PR3</strain>
    </source>
</reference>
<evidence type="ECO:0000259" key="1">
    <source>
        <dbReference type="Pfam" id="PF04965"/>
    </source>
</evidence>
<organism evidence="2 3">
    <name type="scientific">Paenibacillus terricola</name>
    <dbReference type="NCBI Taxonomy" id="2763503"/>
    <lineage>
        <taxon>Bacteria</taxon>
        <taxon>Bacillati</taxon>
        <taxon>Bacillota</taxon>
        <taxon>Bacilli</taxon>
        <taxon>Bacillales</taxon>
        <taxon>Paenibacillaceae</taxon>
        <taxon>Paenibacillus</taxon>
    </lineage>
</organism>
<name>A0ABR8N7K3_9BACL</name>
<dbReference type="Proteomes" id="UP000609346">
    <property type="component" value="Unassembled WGS sequence"/>
</dbReference>
<dbReference type="RefSeq" id="WP_191206733.1">
    <property type="nucleotide sequence ID" value="NZ_JACXZA010000009.1"/>
</dbReference>
<proteinExistence type="predicted"/>
<protein>
    <submittedName>
        <fullName evidence="2">GPW/gp25 family protein</fullName>
    </submittedName>
</protein>
<accession>A0ABR8N7K3</accession>
<dbReference type="EMBL" id="JACXZA010000009">
    <property type="protein sequence ID" value="MBD3922429.1"/>
    <property type="molecule type" value="Genomic_DNA"/>
</dbReference>
<feature type="domain" description="IraD/Gp25-like" evidence="1">
    <location>
        <begin position="27"/>
        <end position="118"/>
    </location>
</feature>
<keyword evidence="3" id="KW-1185">Reference proteome</keyword>
<dbReference type="Pfam" id="PF04965">
    <property type="entry name" value="GPW_gp25"/>
    <property type="match status" value="1"/>
</dbReference>